<evidence type="ECO:0000313" key="9">
    <source>
        <dbReference type="EMBL" id="CDY09205.1"/>
    </source>
</evidence>
<feature type="region of interest" description="Disordered" evidence="7">
    <location>
        <begin position="244"/>
        <end position="281"/>
    </location>
</feature>
<keyword evidence="3" id="KW-0238">DNA-binding</keyword>
<protein>
    <submittedName>
        <fullName evidence="9">BnaA02g06310D protein</fullName>
    </submittedName>
</protein>
<evidence type="ECO:0000256" key="7">
    <source>
        <dbReference type="SAM" id="MobiDB-lite"/>
    </source>
</evidence>
<evidence type="ECO:0000313" key="10">
    <source>
        <dbReference type="Proteomes" id="UP000028999"/>
    </source>
</evidence>
<keyword evidence="2" id="KW-0805">Transcription regulation</keyword>
<dbReference type="PROSITE" id="PS50066">
    <property type="entry name" value="MADS_BOX_2"/>
    <property type="match status" value="1"/>
</dbReference>
<dbReference type="GO" id="GO:0046983">
    <property type="term" value="F:protein dimerization activity"/>
    <property type="evidence" value="ECO:0007669"/>
    <property type="project" value="InterPro"/>
</dbReference>
<keyword evidence="6" id="KW-0175">Coiled coil</keyword>
<evidence type="ECO:0000256" key="4">
    <source>
        <dbReference type="ARBA" id="ARBA00023163"/>
    </source>
</evidence>
<dbReference type="InterPro" id="IPR036879">
    <property type="entry name" value="TF_MADSbox_sf"/>
</dbReference>
<feature type="compositionally biased region" description="Basic and acidic residues" evidence="7">
    <location>
        <begin position="259"/>
        <end position="281"/>
    </location>
</feature>
<dbReference type="PaxDb" id="3708-A0A078F3Y9"/>
<evidence type="ECO:0000256" key="3">
    <source>
        <dbReference type="ARBA" id="ARBA00023125"/>
    </source>
</evidence>
<evidence type="ECO:0000256" key="6">
    <source>
        <dbReference type="SAM" id="Coils"/>
    </source>
</evidence>
<name>A0A078F3Y9_BRANA</name>
<feature type="coiled-coil region" evidence="6">
    <location>
        <begin position="99"/>
        <end position="126"/>
    </location>
</feature>
<dbReference type="Gene3D" id="3.40.1810.10">
    <property type="entry name" value="Transcription factor, MADS-box"/>
    <property type="match status" value="1"/>
</dbReference>
<dbReference type="SMR" id="A0A078F3Y9"/>
<dbReference type="Proteomes" id="UP000028999">
    <property type="component" value="Unassembled WGS sequence"/>
</dbReference>
<dbReference type="GO" id="GO:0006357">
    <property type="term" value="P:regulation of transcription by RNA polymerase II"/>
    <property type="evidence" value="ECO:0000318"/>
    <property type="project" value="GO_Central"/>
</dbReference>
<dbReference type="OrthoDB" id="1046726at2759"/>
<dbReference type="GO" id="GO:0000981">
    <property type="term" value="F:DNA-binding transcription factor activity, RNA polymerase II-specific"/>
    <property type="evidence" value="ECO:0000318"/>
    <property type="project" value="GO_Central"/>
</dbReference>
<dbReference type="AlphaFoldDB" id="A0A078F3Y9"/>
<organism evidence="9 10">
    <name type="scientific">Brassica napus</name>
    <name type="common">Rape</name>
    <dbReference type="NCBI Taxonomy" id="3708"/>
    <lineage>
        <taxon>Eukaryota</taxon>
        <taxon>Viridiplantae</taxon>
        <taxon>Streptophyta</taxon>
        <taxon>Embryophyta</taxon>
        <taxon>Tracheophyta</taxon>
        <taxon>Spermatophyta</taxon>
        <taxon>Magnoliopsida</taxon>
        <taxon>eudicotyledons</taxon>
        <taxon>Gunneridae</taxon>
        <taxon>Pentapetalae</taxon>
        <taxon>rosids</taxon>
        <taxon>malvids</taxon>
        <taxon>Brassicales</taxon>
        <taxon>Brassicaceae</taxon>
        <taxon>Brassiceae</taxon>
        <taxon>Brassica</taxon>
    </lineage>
</organism>
<dbReference type="CDD" id="cd00265">
    <property type="entry name" value="MADS_MEF2_like"/>
    <property type="match status" value="1"/>
</dbReference>
<evidence type="ECO:0000256" key="5">
    <source>
        <dbReference type="ARBA" id="ARBA00023242"/>
    </source>
</evidence>
<keyword evidence="5" id="KW-0539">Nucleus</keyword>
<dbReference type="GO" id="GO:0000978">
    <property type="term" value="F:RNA polymerase II cis-regulatory region sequence-specific DNA binding"/>
    <property type="evidence" value="ECO:0000318"/>
    <property type="project" value="GO_Central"/>
</dbReference>
<dbReference type="FunFam" id="3.40.1810.10:FF:000006">
    <property type="entry name" value="Agamous-like MADS-box protein AGL62"/>
    <property type="match status" value="1"/>
</dbReference>
<evidence type="ECO:0000256" key="2">
    <source>
        <dbReference type="ARBA" id="ARBA00023015"/>
    </source>
</evidence>
<dbReference type="OMA" id="HNMALPN"/>
<sequence>MMKKSKGRQKTKMVKMDKENNLQVTFSKRKNGLFKKACELCTLCDAEVAIFVFSPSGKVYSFGHLDVETIINRFEGIENPPLNPQPNMQLDEIHRNSPIQDLNNDLTELMNQLELEQKKTEDLKNKRKNSKVPEIWLKDSIGGLDLGQAKEFKGKLENLKKQVRYEAFKILQGRYPHPSFYVGSSSNALFGVDGGININPNMNLFDQRRMVNMNNFYNHNMALPNHPLPFGNYGHAEGFVPGYNYIPEPNPTENQNPSSKEENEAGNEHHHDGHSPDPRSD</sequence>
<keyword evidence="10" id="KW-1185">Reference proteome</keyword>
<dbReference type="EMBL" id="LK031993">
    <property type="protein sequence ID" value="CDY09205.1"/>
    <property type="molecule type" value="Genomic_DNA"/>
</dbReference>
<dbReference type="PANTHER" id="PTHR11945:SF623">
    <property type="entry name" value="MADS-BOX DOMAIN-CONTAINING PROTEIN"/>
    <property type="match status" value="1"/>
</dbReference>
<keyword evidence="4" id="KW-0804">Transcription</keyword>
<dbReference type="Gramene" id="CDY09205">
    <property type="protein sequence ID" value="CDY09205"/>
    <property type="gene ID" value="GSBRNA2T00001451001"/>
</dbReference>
<dbReference type="InterPro" id="IPR002100">
    <property type="entry name" value="TF_MADSbox"/>
</dbReference>
<feature type="domain" description="MADS-box" evidence="8">
    <location>
        <begin position="6"/>
        <end position="66"/>
    </location>
</feature>
<dbReference type="Pfam" id="PF00319">
    <property type="entry name" value="SRF-TF"/>
    <property type="match status" value="1"/>
</dbReference>
<dbReference type="STRING" id="3708.A0A078F3Y9"/>
<evidence type="ECO:0000259" key="8">
    <source>
        <dbReference type="PROSITE" id="PS50066"/>
    </source>
</evidence>
<proteinExistence type="predicted"/>
<accession>A0A078F3Y9</accession>
<dbReference type="PANTHER" id="PTHR11945">
    <property type="entry name" value="MADS BOX PROTEIN"/>
    <property type="match status" value="1"/>
</dbReference>
<reference evidence="9 10" key="1">
    <citation type="journal article" date="2014" name="Science">
        <title>Plant genetics. Early allopolyploid evolution in the post-Neolithic Brassica napus oilseed genome.</title>
        <authorList>
            <person name="Chalhoub B."/>
            <person name="Denoeud F."/>
            <person name="Liu S."/>
            <person name="Parkin I.A."/>
            <person name="Tang H."/>
            <person name="Wang X."/>
            <person name="Chiquet J."/>
            <person name="Belcram H."/>
            <person name="Tong C."/>
            <person name="Samans B."/>
            <person name="Correa M."/>
            <person name="Da Silva C."/>
            <person name="Just J."/>
            <person name="Falentin C."/>
            <person name="Koh C.S."/>
            <person name="Le Clainche I."/>
            <person name="Bernard M."/>
            <person name="Bento P."/>
            <person name="Noel B."/>
            <person name="Labadie K."/>
            <person name="Alberti A."/>
            <person name="Charles M."/>
            <person name="Arnaud D."/>
            <person name="Guo H."/>
            <person name="Daviaud C."/>
            <person name="Alamery S."/>
            <person name="Jabbari K."/>
            <person name="Zhao M."/>
            <person name="Edger P.P."/>
            <person name="Chelaifa H."/>
            <person name="Tack D."/>
            <person name="Lassalle G."/>
            <person name="Mestiri I."/>
            <person name="Schnel N."/>
            <person name="Le Paslier M.C."/>
            <person name="Fan G."/>
            <person name="Renault V."/>
            <person name="Bayer P.E."/>
            <person name="Golicz A.A."/>
            <person name="Manoli S."/>
            <person name="Lee T.H."/>
            <person name="Thi V.H."/>
            <person name="Chalabi S."/>
            <person name="Hu Q."/>
            <person name="Fan C."/>
            <person name="Tollenaere R."/>
            <person name="Lu Y."/>
            <person name="Battail C."/>
            <person name="Shen J."/>
            <person name="Sidebottom C.H."/>
            <person name="Wang X."/>
            <person name="Canaguier A."/>
            <person name="Chauveau A."/>
            <person name="Berard A."/>
            <person name="Deniot G."/>
            <person name="Guan M."/>
            <person name="Liu Z."/>
            <person name="Sun F."/>
            <person name="Lim Y.P."/>
            <person name="Lyons E."/>
            <person name="Town C.D."/>
            <person name="Bancroft I."/>
            <person name="Wang X."/>
            <person name="Meng J."/>
            <person name="Ma J."/>
            <person name="Pires J.C."/>
            <person name="King G.J."/>
            <person name="Brunel D."/>
            <person name="Delourme R."/>
            <person name="Renard M."/>
            <person name="Aury J.M."/>
            <person name="Adams K.L."/>
            <person name="Batley J."/>
            <person name="Snowdon R.J."/>
            <person name="Tost J."/>
            <person name="Edwards D."/>
            <person name="Zhou Y."/>
            <person name="Hua W."/>
            <person name="Sharpe A.G."/>
            <person name="Paterson A.H."/>
            <person name="Guan C."/>
            <person name="Wincker P."/>
        </authorList>
    </citation>
    <scope>NUCLEOTIDE SEQUENCE [LARGE SCALE GENOMIC DNA]</scope>
    <source>
        <strain evidence="10">cv. Darmor-bzh</strain>
    </source>
</reference>
<dbReference type="SUPFAM" id="SSF55455">
    <property type="entry name" value="SRF-like"/>
    <property type="match status" value="1"/>
</dbReference>
<dbReference type="PRINTS" id="PR00404">
    <property type="entry name" value="MADSDOMAIN"/>
</dbReference>
<gene>
    <name evidence="9" type="primary">BnaA02g06310D</name>
    <name evidence="9" type="ORF">GSBRNA2T00001451001</name>
</gene>
<evidence type="ECO:0000256" key="1">
    <source>
        <dbReference type="ARBA" id="ARBA00004123"/>
    </source>
</evidence>
<dbReference type="KEGG" id="bna:106416848"/>
<comment type="subcellular location">
    <subcellularLocation>
        <location evidence="1">Nucleus</location>
    </subcellularLocation>
</comment>
<dbReference type="InterPro" id="IPR033896">
    <property type="entry name" value="MEF2-like_N"/>
</dbReference>
<dbReference type="GO" id="GO:0005634">
    <property type="term" value="C:nucleus"/>
    <property type="evidence" value="ECO:0007669"/>
    <property type="project" value="UniProtKB-SubCell"/>
</dbReference>
<dbReference type="GO" id="GO:0045944">
    <property type="term" value="P:positive regulation of transcription by RNA polymerase II"/>
    <property type="evidence" value="ECO:0007669"/>
    <property type="project" value="InterPro"/>
</dbReference>
<dbReference type="SMART" id="SM00432">
    <property type="entry name" value="MADS"/>
    <property type="match status" value="1"/>
</dbReference>